<protein>
    <submittedName>
        <fullName evidence="1">Uncharacterized protein</fullName>
    </submittedName>
</protein>
<proteinExistence type="predicted"/>
<gene>
    <name evidence="1" type="ORF">LLUC06_0990</name>
</gene>
<sequence>MKDDYNYIKTYCGIPLNVTLYDETIKLNKQIALTRLAIAGVSTNEKNPIVQQYISTFCRFQLVSEPTSVFVKMETDRMKEMIELLTYGGVE</sequence>
<dbReference type="AlphaFoldDB" id="A0A1V0P1G9"/>
<dbReference type="Proteomes" id="UP000192095">
    <property type="component" value="Chromosome"/>
</dbReference>
<name>A0A1V0P1G9_LACLL</name>
<reference evidence="1 2" key="1">
    <citation type="journal article" date="2017" name="BMC Genomics">
        <title>Comparative and functional genomics of the Lactococcus lactis taxon; insights into evolution and niche adaptation.</title>
        <authorList>
            <person name="Kelleher P."/>
            <person name="Bottacini F."/>
            <person name="Mahony J."/>
            <person name="Kilcawley K.N."/>
            <person name="van Sinderen D."/>
        </authorList>
    </citation>
    <scope>NUCLEOTIDE SEQUENCE [LARGE SCALE GENOMIC DNA]</scope>
    <source>
        <strain evidence="1 2">UC06</strain>
    </source>
</reference>
<evidence type="ECO:0000313" key="2">
    <source>
        <dbReference type="Proteomes" id="UP000192095"/>
    </source>
</evidence>
<dbReference type="EMBL" id="CP015902">
    <property type="protein sequence ID" value="ARE20537.1"/>
    <property type="molecule type" value="Genomic_DNA"/>
</dbReference>
<accession>A0A1V0P1G9</accession>
<organism evidence="1 2">
    <name type="scientific">Lactococcus lactis subsp. lactis</name>
    <name type="common">Streptococcus lactis</name>
    <dbReference type="NCBI Taxonomy" id="1360"/>
    <lineage>
        <taxon>Bacteria</taxon>
        <taxon>Bacillati</taxon>
        <taxon>Bacillota</taxon>
        <taxon>Bacilli</taxon>
        <taxon>Lactobacillales</taxon>
        <taxon>Streptococcaceae</taxon>
        <taxon>Lactococcus</taxon>
    </lineage>
</organism>
<dbReference type="RefSeq" id="WP_039115090.1">
    <property type="nucleotide sequence ID" value="NZ_CP010050.1"/>
</dbReference>
<evidence type="ECO:0000313" key="1">
    <source>
        <dbReference type="EMBL" id="ARE20537.1"/>
    </source>
</evidence>